<protein>
    <submittedName>
        <fullName evidence="1">Uncharacterized protein</fullName>
    </submittedName>
</protein>
<gene>
    <name evidence="1" type="ORF">METZ01_LOCUS44220</name>
</gene>
<reference evidence="1" key="1">
    <citation type="submission" date="2018-05" db="EMBL/GenBank/DDBJ databases">
        <authorList>
            <person name="Lanie J.A."/>
            <person name="Ng W.-L."/>
            <person name="Kazmierczak K.M."/>
            <person name="Andrzejewski T.M."/>
            <person name="Davidsen T.M."/>
            <person name="Wayne K.J."/>
            <person name="Tettelin H."/>
            <person name="Glass J.I."/>
            <person name="Rusch D."/>
            <person name="Podicherti R."/>
            <person name="Tsui H.-C.T."/>
            <person name="Winkler M.E."/>
        </authorList>
    </citation>
    <scope>NUCLEOTIDE SEQUENCE</scope>
</reference>
<evidence type="ECO:0000313" key="1">
    <source>
        <dbReference type="EMBL" id="SUZ91366.1"/>
    </source>
</evidence>
<dbReference type="AlphaFoldDB" id="A0A381RHS4"/>
<organism evidence="1">
    <name type="scientific">marine metagenome</name>
    <dbReference type="NCBI Taxonomy" id="408172"/>
    <lineage>
        <taxon>unclassified sequences</taxon>
        <taxon>metagenomes</taxon>
        <taxon>ecological metagenomes</taxon>
    </lineage>
</organism>
<accession>A0A381RHS4</accession>
<proteinExistence type="predicted"/>
<dbReference type="EMBL" id="UINC01001969">
    <property type="protein sequence ID" value="SUZ91366.1"/>
    <property type="molecule type" value="Genomic_DNA"/>
</dbReference>
<sequence length="58" mass="6948">MTSRELEINKIIDKLCEGKEDDYKTFIKRMMLSMIEGDKWEKLSDLNDLTEKIKNHND</sequence>
<name>A0A381RHS4_9ZZZZ</name>